<evidence type="ECO:0000256" key="3">
    <source>
        <dbReference type="PROSITE-ProRule" id="PRU01278"/>
    </source>
</evidence>
<gene>
    <name evidence="6" type="ORF">D0433_02055</name>
    <name evidence="5" type="ORF">D0433_08980</name>
</gene>
<protein>
    <submittedName>
        <fullName evidence="5">BMC domain-containing protein</fullName>
    </submittedName>
</protein>
<dbReference type="PANTHER" id="PTHR33941">
    <property type="entry name" value="PROPANEDIOL UTILIZATION PROTEIN PDUA"/>
    <property type="match status" value="1"/>
</dbReference>
<evidence type="ECO:0000259" key="4">
    <source>
        <dbReference type="PROSITE" id="PS51930"/>
    </source>
</evidence>
<dbReference type="InterPro" id="IPR037233">
    <property type="entry name" value="CcmK-like_sf"/>
</dbReference>
<dbReference type="AlphaFoldDB" id="A0A395M0V5"/>
<dbReference type="Proteomes" id="UP000266389">
    <property type="component" value="Unassembled WGS sequence"/>
</dbReference>
<dbReference type="GO" id="GO:0031469">
    <property type="term" value="C:bacterial microcompartment"/>
    <property type="evidence" value="ECO:0007669"/>
    <property type="project" value="UniProtKB-SubCell"/>
</dbReference>
<dbReference type="InterPro" id="IPR000249">
    <property type="entry name" value="BMC_dom"/>
</dbReference>
<accession>A0A395M0V5</accession>
<dbReference type="Gene3D" id="3.30.70.1710">
    <property type="match status" value="1"/>
</dbReference>
<evidence type="ECO:0000256" key="1">
    <source>
        <dbReference type="ARBA" id="ARBA00024322"/>
    </source>
</evidence>
<dbReference type="EMBL" id="PHFL01000008">
    <property type="protein sequence ID" value="RFM25194.1"/>
    <property type="molecule type" value="Genomic_DNA"/>
</dbReference>
<reference evidence="5" key="2">
    <citation type="submission" date="2017-08" db="EMBL/GenBank/DDBJ databases">
        <authorList>
            <person name="de Groot N.N."/>
        </authorList>
    </citation>
    <scope>NUCLEOTIDE SEQUENCE</scope>
    <source>
        <strain evidence="5">OS</strain>
    </source>
</reference>
<dbReference type="InterPro" id="IPR044872">
    <property type="entry name" value="CcmK/CsoS1_BMC"/>
</dbReference>
<evidence type="ECO:0000313" key="7">
    <source>
        <dbReference type="Proteomes" id="UP000266389"/>
    </source>
</evidence>
<evidence type="ECO:0000313" key="5">
    <source>
        <dbReference type="EMBL" id="RFM23858.1"/>
    </source>
</evidence>
<dbReference type="EMBL" id="PHFL01000057">
    <property type="protein sequence ID" value="RFM23858.1"/>
    <property type="molecule type" value="Genomic_DNA"/>
</dbReference>
<evidence type="ECO:0000313" key="6">
    <source>
        <dbReference type="EMBL" id="RFM25194.1"/>
    </source>
</evidence>
<organism evidence="5 7">
    <name type="scientific">Candidatus Thermochlorobacter aerophilus</name>
    <dbReference type="NCBI Taxonomy" id="1868324"/>
    <lineage>
        <taxon>Bacteria</taxon>
        <taxon>Pseudomonadati</taxon>
        <taxon>Chlorobiota</taxon>
        <taxon>Chlorobiia</taxon>
        <taxon>Chlorobiales</taxon>
        <taxon>Candidatus Thermochlorobacteriaceae</taxon>
        <taxon>Candidatus Thermochlorobacter</taxon>
    </lineage>
</organism>
<sequence>MSALGIVETKGFVGALEAANAMLKAGNVELVSKEAIGGGYVAVVVKGEQPAVKHAVEAGAIAAQRAGELISAHMLENPHEHLYRLLSKV</sequence>
<reference evidence="5 7" key="1">
    <citation type="journal article" date="2011" name="ISME J.">
        <title>Community ecology of hot spring cyanobacterial mats: predominant populations and their functional potential.</title>
        <authorList>
            <person name="Klatt C.G."/>
            <person name="Wood J.M."/>
            <person name="Rusch D.B."/>
            <person name="Bateson M.M."/>
            <person name="Hamamura N."/>
            <person name="Heidelberg J.F."/>
            <person name="Grossman A.R."/>
            <person name="Bhaya D."/>
            <person name="Cohan F.M."/>
            <person name="Kuhl M."/>
            <person name="Bryant D.A."/>
            <person name="Ward D.M."/>
        </authorList>
    </citation>
    <scope>NUCLEOTIDE SEQUENCE [LARGE SCALE GENOMIC DNA]</scope>
    <source>
        <strain evidence="5">OS</strain>
    </source>
</reference>
<comment type="subcellular location">
    <subcellularLocation>
        <location evidence="1">Bacterial microcompartment</location>
    </subcellularLocation>
</comment>
<dbReference type="CDD" id="cd07045">
    <property type="entry name" value="BMC_CcmK_like"/>
    <property type="match status" value="1"/>
</dbReference>
<name>A0A395M0V5_9BACT</name>
<feature type="domain" description="BMC" evidence="4">
    <location>
        <begin position="3"/>
        <end position="87"/>
    </location>
</feature>
<comment type="caution">
    <text evidence="5">The sequence shown here is derived from an EMBL/GenBank/DDBJ whole genome shotgun (WGS) entry which is preliminary data.</text>
</comment>
<dbReference type="PROSITE" id="PS51930">
    <property type="entry name" value="BMC_2"/>
    <property type="match status" value="1"/>
</dbReference>
<dbReference type="Pfam" id="PF00936">
    <property type="entry name" value="BMC"/>
    <property type="match status" value="1"/>
</dbReference>
<proteinExistence type="inferred from homology"/>
<evidence type="ECO:0000256" key="2">
    <source>
        <dbReference type="ARBA" id="ARBA00024446"/>
    </source>
</evidence>
<dbReference type="SMART" id="SM00877">
    <property type="entry name" value="BMC"/>
    <property type="match status" value="1"/>
</dbReference>
<dbReference type="InterPro" id="IPR050575">
    <property type="entry name" value="BMC_shell"/>
</dbReference>
<comment type="similarity">
    <text evidence="3">Belongs to the bacterial microcompartments protein family.</text>
</comment>
<dbReference type="SUPFAM" id="SSF143414">
    <property type="entry name" value="CcmK-like"/>
    <property type="match status" value="1"/>
</dbReference>
<dbReference type="PANTHER" id="PTHR33941:SF11">
    <property type="entry name" value="BACTERIAL MICROCOMPARTMENT SHELL PROTEIN PDUJ"/>
    <property type="match status" value="1"/>
</dbReference>
<keyword evidence="2" id="KW-1283">Bacterial microcompartment</keyword>